<protein>
    <submittedName>
        <fullName evidence="2">Uncharacterized protein</fullName>
    </submittedName>
</protein>
<feature type="region of interest" description="Disordered" evidence="1">
    <location>
        <begin position="100"/>
        <end position="188"/>
    </location>
</feature>
<comment type="caution">
    <text evidence="2">The sequence shown here is derived from an EMBL/GenBank/DDBJ whole genome shotgun (WGS) entry which is preliminary data.</text>
</comment>
<keyword evidence="3" id="KW-1185">Reference proteome</keyword>
<dbReference type="Proteomes" id="UP000800235">
    <property type="component" value="Unassembled WGS sequence"/>
</dbReference>
<dbReference type="EMBL" id="MU007081">
    <property type="protein sequence ID" value="KAF2423497.1"/>
    <property type="molecule type" value="Genomic_DNA"/>
</dbReference>
<organism evidence="2 3">
    <name type="scientific">Tothia fuscella</name>
    <dbReference type="NCBI Taxonomy" id="1048955"/>
    <lineage>
        <taxon>Eukaryota</taxon>
        <taxon>Fungi</taxon>
        <taxon>Dikarya</taxon>
        <taxon>Ascomycota</taxon>
        <taxon>Pezizomycotina</taxon>
        <taxon>Dothideomycetes</taxon>
        <taxon>Pleosporomycetidae</taxon>
        <taxon>Venturiales</taxon>
        <taxon>Cylindrosympodiaceae</taxon>
        <taxon>Tothia</taxon>
    </lineage>
</organism>
<gene>
    <name evidence="2" type="ORF">EJ08DRAFT_682264</name>
</gene>
<feature type="compositionally biased region" description="Polar residues" evidence="1">
    <location>
        <begin position="104"/>
        <end position="141"/>
    </location>
</feature>
<sequence>MSFSQQWVHNQQLQNALQAAEYWLGEAANRRHERDQAVAHCQRLRQQRDQAVADARDLQQQRDYYQTQVNQLRFEVDQPRSGRQPLQSLHIIREALPQLPPSASMHNMSRNSQQFGTPTRTEQGYQAQQPTGPPTSMTGRPQTPRHNRQTSGAASVSRASGLPQQGTPHSGHGRSSSVATAASHPDLDPKARDIMSVFDNIQQWCSNFNPKHTAADRLSPEMRELVKQMGRDWTKIDALFNHGETRSLVMSALVIRWLEEKTPVELLLETWPSQEAYGGYIAVAKSLNKAGGLGKNELLSRKAFLVKALINHHDFEQWKTSHANALTGKLIKSFSSILFNPQDAGDALVPIISSFIQALFALETEEMKWSWSWPVFEDAFQLDTMVYVAEPGYNGKHMAKVWLGIRPVITRIAYHPSGGRETKTLCKAHVLLMHDLSSAIGPQVY</sequence>
<name>A0A9P4NJA6_9PEZI</name>
<dbReference type="AlphaFoldDB" id="A0A9P4NJA6"/>
<proteinExistence type="predicted"/>
<evidence type="ECO:0000256" key="1">
    <source>
        <dbReference type="SAM" id="MobiDB-lite"/>
    </source>
</evidence>
<evidence type="ECO:0000313" key="2">
    <source>
        <dbReference type="EMBL" id="KAF2423497.1"/>
    </source>
</evidence>
<accession>A0A9P4NJA6</accession>
<evidence type="ECO:0000313" key="3">
    <source>
        <dbReference type="Proteomes" id="UP000800235"/>
    </source>
</evidence>
<reference evidence="2" key="1">
    <citation type="journal article" date="2020" name="Stud. Mycol.">
        <title>101 Dothideomycetes genomes: a test case for predicting lifestyles and emergence of pathogens.</title>
        <authorList>
            <person name="Haridas S."/>
            <person name="Albert R."/>
            <person name="Binder M."/>
            <person name="Bloem J."/>
            <person name="Labutti K."/>
            <person name="Salamov A."/>
            <person name="Andreopoulos B."/>
            <person name="Baker S."/>
            <person name="Barry K."/>
            <person name="Bills G."/>
            <person name="Bluhm B."/>
            <person name="Cannon C."/>
            <person name="Castanera R."/>
            <person name="Culley D."/>
            <person name="Daum C."/>
            <person name="Ezra D."/>
            <person name="Gonzalez J."/>
            <person name="Henrissat B."/>
            <person name="Kuo A."/>
            <person name="Liang C."/>
            <person name="Lipzen A."/>
            <person name="Lutzoni F."/>
            <person name="Magnuson J."/>
            <person name="Mondo S."/>
            <person name="Nolan M."/>
            <person name="Ohm R."/>
            <person name="Pangilinan J."/>
            <person name="Park H.-J."/>
            <person name="Ramirez L."/>
            <person name="Alfaro M."/>
            <person name="Sun H."/>
            <person name="Tritt A."/>
            <person name="Yoshinaga Y."/>
            <person name="Zwiers L.-H."/>
            <person name="Turgeon B."/>
            <person name="Goodwin S."/>
            <person name="Spatafora J."/>
            <person name="Crous P."/>
            <person name="Grigoriev I."/>
        </authorList>
    </citation>
    <scope>NUCLEOTIDE SEQUENCE</scope>
    <source>
        <strain evidence="2">CBS 130266</strain>
    </source>
</reference>
<feature type="compositionally biased region" description="Polar residues" evidence="1">
    <location>
        <begin position="149"/>
        <end position="180"/>
    </location>
</feature>